<sequence length="744" mass="82016">MHPIARSILTQPILTQGERIRPHKTHKSMQIVPSTCYECDANCAIAVELDDSGEPIGVKGPDCPRCYVQIDRRNHPDRLLYPLKRSGPKGSGQFERIGWDEAFDTIAARLDHTRQQHGAPAVAFFAGYTKEARPQLQRLAHAFGSPNYLTESGCCFSATLVAEKVTFGARIKTTSTVVSSKTKGILNWSTNPRGSIPPFDGHPLANRKPGLALVVVDPRRTPLAEQADVHLQLRPGTDGALALGFHHLIFENGWQDQKFLDEWCNGVAAFRDYIKDFTPERVAEICGIDEQDLRRAVEIYATTKPSQITLSPTATVQHSNGFQNHRALILLPAVTGNLDREGGNRFFSTKVSPKPIELFDHCLNELPPRIGDEVFPIWTRYWPAGQSMLLPNCILDGQPQRVHSLLAMGINTAMWPNSKRMEQALGTLDFFAVSDFFHNEATLQADIVLPAATNLERPALIAYPGCAYQGELRYRRAVVAPKGEAKPDAQVYLELGVRLGMADQFWNGDLEACWAEAGEGIPEEIRAEVFTNPDGVTVYADIIEELVEHGFLDADRSYRLKGINTRSGKVEFDAEELKEAGHDGLPVYREPAESPLSTPERLADYPLVLTSGARTKFDTHSQHQRLERMRRAVPNPLVEIHPTDAAVRGIQDGEPVVVRSPRGQVGFIAKVTDKVKAGVVHCTHGWRGANINELTDDRTLDPISGFPPFKSSLCQVEKAAAAERQARPAAATGITQPADLSAAA</sequence>
<keyword evidence="4" id="KW-0479">Metal-binding</keyword>
<gene>
    <name evidence="11" type="ORF">Thiowin_04768</name>
</gene>
<evidence type="ECO:0000259" key="9">
    <source>
        <dbReference type="Pfam" id="PF00384"/>
    </source>
</evidence>
<comment type="cofactor">
    <cofactor evidence="1">
        <name>Mo-bis(molybdopterin guanine dinucleotide)</name>
        <dbReference type="ChEBI" id="CHEBI:60539"/>
    </cofactor>
</comment>
<dbReference type="InterPro" id="IPR037949">
    <property type="entry name" value="MopB_CT_Acetylene-hydratase"/>
</dbReference>
<evidence type="ECO:0000256" key="5">
    <source>
        <dbReference type="ARBA" id="ARBA00023002"/>
    </source>
</evidence>
<feature type="region of interest" description="Disordered" evidence="8">
    <location>
        <begin position="720"/>
        <end position="744"/>
    </location>
</feature>
<dbReference type="SUPFAM" id="SSF53706">
    <property type="entry name" value="Formate dehydrogenase/DMSO reductase, domains 1-3"/>
    <property type="match status" value="1"/>
</dbReference>
<organism evidence="11 12">
    <name type="scientific">Thiorhodovibrio winogradskyi</name>
    <dbReference type="NCBI Taxonomy" id="77007"/>
    <lineage>
        <taxon>Bacteria</taxon>
        <taxon>Pseudomonadati</taxon>
        <taxon>Pseudomonadota</taxon>
        <taxon>Gammaproteobacteria</taxon>
        <taxon>Chromatiales</taxon>
        <taxon>Chromatiaceae</taxon>
        <taxon>Thiorhodovibrio</taxon>
    </lineage>
</organism>
<keyword evidence="5" id="KW-0560">Oxidoreductase</keyword>
<dbReference type="SUPFAM" id="SSF50692">
    <property type="entry name" value="ADC-like"/>
    <property type="match status" value="1"/>
</dbReference>
<evidence type="ECO:0000256" key="6">
    <source>
        <dbReference type="ARBA" id="ARBA00023004"/>
    </source>
</evidence>
<dbReference type="InterPro" id="IPR006657">
    <property type="entry name" value="MoPterin_dinucl-bd_dom"/>
</dbReference>
<dbReference type="EMBL" id="CP121472">
    <property type="protein sequence ID" value="WPL19631.1"/>
    <property type="molecule type" value="Genomic_DNA"/>
</dbReference>
<feature type="domain" description="Molybdopterin dinucleotide-binding" evidence="10">
    <location>
        <begin position="607"/>
        <end position="711"/>
    </location>
</feature>
<evidence type="ECO:0000256" key="7">
    <source>
        <dbReference type="ARBA" id="ARBA00023014"/>
    </source>
</evidence>
<reference evidence="11 12" key="1">
    <citation type="journal article" date="2023" name="Microorganisms">
        <title>Thiorhodovibrio frisius and Trv. litoralis spp. nov., Two Novel Members from a Clade of Fastidious Purple Sulfur Bacteria That Exhibit Unique Red-Shifted Light-Harvesting Capabilities.</title>
        <authorList>
            <person name="Methner A."/>
            <person name="Kuzyk S.B."/>
            <person name="Petersen J."/>
            <person name="Bauer S."/>
            <person name="Brinkmann H."/>
            <person name="Sichau K."/>
            <person name="Wanner G."/>
            <person name="Wolf J."/>
            <person name="Neumann-Schaal M."/>
            <person name="Henke P."/>
            <person name="Tank M."/>
            <person name="Sproer C."/>
            <person name="Bunk B."/>
            <person name="Overmann J."/>
        </authorList>
    </citation>
    <scope>NUCLEOTIDE SEQUENCE [LARGE SCALE GENOMIC DNA]</scope>
    <source>
        <strain evidence="11 12">DSM 6702</strain>
    </source>
</reference>
<dbReference type="PANTHER" id="PTHR43742">
    <property type="entry name" value="TRIMETHYLAMINE-N-OXIDE REDUCTASE"/>
    <property type="match status" value="1"/>
</dbReference>
<dbReference type="InterPro" id="IPR050612">
    <property type="entry name" value="Prok_Mopterin_Oxidored"/>
</dbReference>
<dbReference type="InterPro" id="IPR006656">
    <property type="entry name" value="Mopterin_OxRdtase"/>
</dbReference>
<evidence type="ECO:0000256" key="1">
    <source>
        <dbReference type="ARBA" id="ARBA00001942"/>
    </source>
</evidence>
<evidence type="ECO:0000313" key="12">
    <source>
        <dbReference type="Proteomes" id="UP001432180"/>
    </source>
</evidence>
<proteinExistence type="inferred from homology"/>
<evidence type="ECO:0000256" key="4">
    <source>
        <dbReference type="ARBA" id="ARBA00022723"/>
    </source>
</evidence>
<dbReference type="Pfam" id="PF01568">
    <property type="entry name" value="Molydop_binding"/>
    <property type="match status" value="1"/>
</dbReference>
<dbReference type="GO" id="GO:0018818">
    <property type="term" value="F:acetylene hydratase activity"/>
    <property type="evidence" value="ECO:0007669"/>
    <property type="project" value="UniProtKB-EC"/>
</dbReference>
<evidence type="ECO:0000259" key="10">
    <source>
        <dbReference type="Pfam" id="PF01568"/>
    </source>
</evidence>
<protein>
    <submittedName>
        <fullName evidence="11">Acetylene hydratase</fullName>
        <ecNumber evidence="11">4.2.1.112</ecNumber>
    </submittedName>
</protein>
<dbReference type="PROSITE" id="PS00932">
    <property type="entry name" value="MOLYBDOPTERIN_PROK_3"/>
    <property type="match status" value="1"/>
</dbReference>
<evidence type="ECO:0000313" key="11">
    <source>
        <dbReference type="EMBL" id="WPL19631.1"/>
    </source>
</evidence>
<dbReference type="InterPro" id="IPR006655">
    <property type="entry name" value="Mopterin_OxRdtase_prok_CS"/>
</dbReference>
<evidence type="ECO:0000256" key="8">
    <source>
        <dbReference type="SAM" id="MobiDB-lite"/>
    </source>
</evidence>
<dbReference type="EC" id="4.2.1.112" evidence="11"/>
<dbReference type="InterPro" id="IPR009010">
    <property type="entry name" value="Asp_de-COase-like_dom_sf"/>
</dbReference>
<evidence type="ECO:0000256" key="2">
    <source>
        <dbReference type="ARBA" id="ARBA00010312"/>
    </source>
</evidence>
<keyword evidence="11" id="KW-0456">Lyase</keyword>
<dbReference type="Gene3D" id="3.40.50.740">
    <property type="match status" value="1"/>
</dbReference>
<keyword evidence="7" id="KW-0411">Iron-sulfur</keyword>
<dbReference type="PANTHER" id="PTHR43742:SF6">
    <property type="entry name" value="OXIDOREDUCTASE YYAE-RELATED"/>
    <property type="match status" value="1"/>
</dbReference>
<dbReference type="Gene3D" id="2.40.40.20">
    <property type="match status" value="1"/>
</dbReference>
<comment type="similarity">
    <text evidence="2">Belongs to the prokaryotic molybdopterin-containing oxidoreductase family.</text>
</comment>
<feature type="domain" description="Molybdopterin oxidoreductase" evidence="9">
    <location>
        <begin position="78"/>
        <end position="495"/>
    </location>
</feature>
<dbReference type="Pfam" id="PF00384">
    <property type="entry name" value="Molybdopterin"/>
    <property type="match status" value="1"/>
</dbReference>
<dbReference type="Gene3D" id="3.40.228.10">
    <property type="entry name" value="Dimethylsulfoxide Reductase, domain 2"/>
    <property type="match status" value="1"/>
</dbReference>
<keyword evidence="6" id="KW-0408">Iron</keyword>
<keyword evidence="3" id="KW-0500">Molybdenum</keyword>
<dbReference type="CDD" id="cd02781">
    <property type="entry name" value="MopB_CT_Acetylene-hydratase"/>
    <property type="match status" value="1"/>
</dbReference>
<evidence type="ECO:0000256" key="3">
    <source>
        <dbReference type="ARBA" id="ARBA00022505"/>
    </source>
</evidence>
<dbReference type="Proteomes" id="UP001432180">
    <property type="component" value="Chromosome"/>
</dbReference>
<accession>A0ABZ0SIE8</accession>
<name>A0ABZ0SIE8_9GAMM</name>
<keyword evidence="12" id="KW-1185">Reference proteome</keyword>